<proteinExistence type="predicted"/>
<name>A0A6J4KMR3_9ACTN</name>
<dbReference type="NCBIfam" id="TIGR00654">
    <property type="entry name" value="PhzF_family"/>
    <property type="match status" value="1"/>
</dbReference>
<evidence type="ECO:0000313" key="2">
    <source>
        <dbReference type="EMBL" id="CAA9309829.1"/>
    </source>
</evidence>
<dbReference type="EMBL" id="CADCUB010000023">
    <property type="protein sequence ID" value="CAA9309829.1"/>
    <property type="molecule type" value="Genomic_DNA"/>
</dbReference>
<evidence type="ECO:0000256" key="1">
    <source>
        <dbReference type="PIRSR" id="PIRSR016184-1"/>
    </source>
</evidence>
<dbReference type="GO" id="GO:0005737">
    <property type="term" value="C:cytoplasm"/>
    <property type="evidence" value="ECO:0007669"/>
    <property type="project" value="TreeGrafter"/>
</dbReference>
<dbReference type="Gene3D" id="3.10.310.10">
    <property type="entry name" value="Diaminopimelate Epimerase, Chain A, domain 1"/>
    <property type="match status" value="2"/>
</dbReference>
<reference evidence="2" key="1">
    <citation type="submission" date="2020-02" db="EMBL/GenBank/DDBJ databases">
        <authorList>
            <person name="Meier V. D."/>
        </authorList>
    </citation>
    <scope>NUCLEOTIDE SEQUENCE</scope>
    <source>
        <strain evidence="2">AVDCRST_MAG07</strain>
    </source>
</reference>
<protein>
    <submittedName>
        <fullName evidence="2">Phenazine biosynthesis protein PhzF like</fullName>
    </submittedName>
</protein>
<dbReference type="Pfam" id="PF02567">
    <property type="entry name" value="PhzC-PhzF"/>
    <property type="match status" value="1"/>
</dbReference>
<dbReference type="GO" id="GO:0016853">
    <property type="term" value="F:isomerase activity"/>
    <property type="evidence" value="ECO:0007669"/>
    <property type="project" value="TreeGrafter"/>
</dbReference>
<gene>
    <name evidence="2" type="ORF">AVDCRST_MAG07-399</name>
</gene>
<dbReference type="InterPro" id="IPR003719">
    <property type="entry name" value="Phenazine_PhzF-like"/>
</dbReference>
<dbReference type="AlphaFoldDB" id="A0A6J4KMR3"/>
<dbReference type="SUPFAM" id="SSF54506">
    <property type="entry name" value="Diaminopimelate epimerase-like"/>
    <property type="match status" value="1"/>
</dbReference>
<organism evidence="2">
    <name type="scientific">uncultured Frankineae bacterium</name>
    <dbReference type="NCBI Taxonomy" id="437475"/>
    <lineage>
        <taxon>Bacteria</taxon>
        <taxon>Bacillati</taxon>
        <taxon>Actinomycetota</taxon>
        <taxon>Actinomycetes</taxon>
        <taxon>Frankiales</taxon>
        <taxon>environmental samples</taxon>
    </lineage>
</organism>
<dbReference type="PIRSF" id="PIRSF016184">
    <property type="entry name" value="PhzC_PhzF"/>
    <property type="match status" value="1"/>
</dbReference>
<dbReference type="PANTHER" id="PTHR13774">
    <property type="entry name" value="PHENAZINE BIOSYNTHESIS PROTEIN"/>
    <property type="match status" value="1"/>
</dbReference>
<sequence length="288" mass="29394">MVAPSDLAYEVVDVFTDTAFAGNPLAVVLEADDLATADLQAIANEFALSETAFPMAPDADGADYRLRIFTPAVELPFAGHPSVGAAWVLRRAGRIGAGRVVQSCGAGLLPLEVADDGITLQGGTPSYGPVLDAAPLLAGTGLRPDDLAGQPRTASCGLGFTYLPVRADALARVRVDVAALQRLELADGPFGGLSVVAWDGATARCRVFAYQAGVAEDPATGSAALGLGAYLVAGGVLPDGGPYEVVQGVEMGRPSRLSCTVTARDGRPVSATVRGTVVPVAAGRIRRP</sequence>
<feature type="active site" evidence="1">
    <location>
        <position position="50"/>
    </location>
</feature>
<accession>A0A6J4KMR3</accession>
<dbReference type="PANTHER" id="PTHR13774:SF32">
    <property type="entry name" value="ANTISENSE-ENHANCING SEQUENCE 1"/>
    <property type="match status" value="1"/>
</dbReference>